<dbReference type="WormBase" id="F20B6.10a">
    <property type="protein sequence ID" value="CE52623"/>
    <property type="gene ID" value="WBGene00303101"/>
</dbReference>
<dbReference type="Proteomes" id="UP000001940">
    <property type="component" value="Chromosome X"/>
</dbReference>
<dbReference type="InParanoid" id="A0A2K5AU05"/>
<dbReference type="AlphaFoldDB" id="A0A2K5AU05"/>
<sequence>MASLCTKSPNGGGRPDGEKSIWE</sequence>
<name>A0A2K5AU05_CAEEL</name>
<evidence type="ECO:0000313" key="3">
    <source>
        <dbReference type="Proteomes" id="UP000001940"/>
    </source>
</evidence>
<evidence type="ECO:0000313" key="2">
    <source>
        <dbReference type="EMBL" id="SPC48665.2"/>
    </source>
</evidence>
<gene>
    <name evidence="2" type="ORF">CELE_F20B6.10</name>
    <name evidence="2 4" type="ORF">F20B6.10</name>
</gene>
<feature type="region of interest" description="Disordered" evidence="1">
    <location>
        <begin position="1"/>
        <end position="23"/>
    </location>
</feature>
<reference evidence="2 3" key="1">
    <citation type="journal article" date="1998" name="Science">
        <title>Genome sequence of the nematode C. elegans: a platform for investigating biology.</title>
        <authorList>
            <consortium name="The C. elegans sequencing consortium"/>
            <person name="Sulson J.E."/>
            <person name="Waterston R."/>
        </authorList>
    </citation>
    <scope>NUCLEOTIDE SEQUENCE [LARGE SCALE GENOMIC DNA]</scope>
    <source>
        <strain evidence="2 3">Bristol N2</strain>
    </source>
</reference>
<keyword evidence="3" id="KW-1185">Reference proteome</keyword>
<evidence type="ECO:0000256" key="1">
    <source>
        <dbReference type="SAM" id="MobiDB-lite"/>
    </source>
</evidence>
<accession>A0A2K5AU05</accession>
<protein>
    <submittedName>
        <fullName evidence="2">Uncharacterized protein</fullName>
    </submittedName>
</protein>
<evidence type="ECO:0000313" key="4">
    <source>
        <dbReference type="WormBase" id="F20B6.10a"/>
    </source>
</evidence>
<dbReference type="EMBL" id="BX284606">
    <property type="protein sequence ID" value="SPC48665.2"/>
    <property type="molecule type" value="Genomic_DNA"/>
</dbReference>
<organism evidence="2 3">
    <name type="scientific">Caenorhabditis elegans</name>
    <dbReference type="NCBI Taxonomy" id="6239"/>
    <lineage>
        <taxon>Eukaryota</taxon>
        <taxon>Metazoa</taxon>
        <taxon>Ecdysozoa</taxon>
        <taxon>Nematoda</taxon>
        <taxon>Chromadorea</taxon>
        <taxon>Rhabditida</taxon>
        <taxon>Rhabditina</taxon>
        <taxon>Rhabditomorpha</taxon>
        <taxon>Rhabditoidea</taxon>
        <taxon>Rhabditidae</taxon>
        <taxon>Peloderinae</taxon>
        <taxon>Caenorhabditis</taxon>
    </lineage>
</organism>
<proteinExistence type="predicted"/>
<dbReference type="AGR" id="WB:WBGene00303101"/>